<dbReference type="RefSeq" id="WP_092022031.1">
    <property type="nucleotide sequence ID" value="NZ_FOUE01000002.1"/>
</dbReference>
<dbReference type="PRINTS" id="PR00038">
    <property type="entry name" value="HTHLUXR"/>
</dbReference>
<dbReference type="Gene3D" id="3.40.50.2300">
    <property type="match status" value="1"/>
</dbReference>
<dbReference type="InterPro" id="IPR001789">
    <property type="entry name" value="Sig_transdc_resp-reg_receiver"/>
</dbReference>
<proteinExistence type="predicted"/>
<dbReference type="PROSITE" id="PS00622">
    <property type="entry name" value="HTH_LUXR_1"/>
    <property type="match status" value="1"/>
</dbReference>
<evidence type="ECO:0000256" key="2">
    <source>
        <dbReference type="ARBA" id="ARBA00023125"/>
    </source>
</evidence>
<dbReference type="SUPFAM" id="SSF46894">
    <property type="entry name" value="C-terminal effector domain of the bipartite response regulators"/>
    <property type="match status" value="1"/>
</dbReference>
<dbReference type="OrthoDB" id="9802186at2"/>
<reference evidence="8" key="1">
    <citation type="submission" date="2016-10" db="EMBL/GenBank/DDBJ databases">
        <authorList>
            <person name="Varghese N."/>
            <person name="Submissions S."/>
        </authorList>
    </citation>
    <scope>NUCLEOTIDE SEQUENCE [LARGE SCALE GENOMIC DNA]</scope>
    <source>
        <strain evidence="8">CGMCC 1.7061</strain>
    </source>
</reference>
<dbReference type="PANTHER" id="PTHR44688">
    <property type="entry name" value="DNA-BINDING TRANSCRIPTIONAL ACTIVATOR DEVR_DOSR"/>
    <property type="match status" value="1"/>
</dbReference>
<evidence type="ECO:0000259" key="5">
    <source>
        <dbReference type="PROSITE" id="PS50043"/>
    </source>
</evidence>
<evidence type="ECO:0000256" key="1">
    <source>
        <dbReference type="ARBA" id="ARBA00023015"/>
    </source>
</evidence>
<dbReference type="PANTHER" id="PTHR44688:SF16">
    <property type="entry name" value="DNA-BINDING TRANSCRIPTIONAL ACTIVATOR DEVR_DOSR"/>
    <property type="match status" value="1"/>
</dbReference>
<dbReference type="GO" id="GO:0006355">
    <property type="term" value="P:regulation of DNA-templated transcription"/>
    <property type="evidence" value="ECO:0007669"/>
    <property type="project" value="InterPro"/>
</dbReference>
<accession>A0A1I4PGV8</accession>
<feature type="modified residue" description="4-aspartylphosphate" evidence="4">
    <location>
        <position position="56"/>
    </location>
</feature>
<feature type="domain" description="Response regulatory" evidence="6">
    <location>
        <begin position="4"/>
        <end position="121"/>
    </location>
</feature>
<dbReference type="InterPro" id="IPR000792">
    <property type="entry name" value="Tscrpt_reg_LuxR_C"/>
</dbReference>
<dbReference type="CDD" id="cd06170">
    <property type="entry name" value="LuxR_C_like"/>
    <property type="match status" value="1"/>
</dbReference>
<dbReference type="Proteomes" id="UP000198519">
    <property type="component" value="Unassembled WGS sequence"/>
</dbReference>
<evidence type="ECO:0000313" key="8">
    <source>
        <dbReference type="Proteomes" id="UP000198519"/>
    </source>
</evidence>
<evidence type="ECO:0000259" key="6">
    <source>
        <dbReference type="PROSITE" id="PS50110"/>
    </source>
</evidence>
<protein>
    <submittedName>
        <fullName evidence="7">Two-component response regulator, FixJ family, consists of REC and HTH domains</fullName>
    </submittedName>
</protein>
<name>A0A1I4PGV8_9GAMM</name>
<keyword evidence="8" id="KW-1185">Reference proteome</keyword>
<dbReference type="EMBL" id="FOUE01000002">
    <property type="protein sequence ID" value="SFM26850.1"/>
    <property type="molecule type" value="Genomic_DNA"/>
</dbReference>
<evidence type="ECO:0000313" key="7">
    <source>
        <dbReference type="EMBL" id="SFM26850.1"/>
    </source>
</evidence>
<sequence>MTYVVYVVDDDESVANSLKWLIEPLGYEVSVYRNGQDFLDDFRANGVSSVGCVILDIRMPVMGGFELQKELKALNFNLPIIFLSGHGDIPQAVSAIKDGADDFLQKPINDQVLVDKINQAIRKSLAKRELSETTLEATEKISKLSDREREILRRVTDGLSSKEIARKLSISYKTVEVHRANIRKKLGLRSIAELTKVYCELI</sequence>
<feature type="domain" description="HTH luxR-type" evidence="5">
    <location>
        <begin position="137"/>
        <end position="202"/>
    </location>
</feature>
<dbReference type="STRING" id="488535.SAMN04487963_2004"/>
<dbReference type="Pfam" id="PF00072">
    <property type="entry name" value="Response_reg"/>
    <property type="match status" value="1"/>
</dbReference>
<dbReference type="InterPro" id="IPR036388">
    <property type="entry name" value="WH-like_DNA-bd_sf"/>
</dbReference>
<dbReference type="SUPFAM" id="SSF52172">
    <property type="entry name" value="CheY-like"/>
    <property type="match status" value="1"/>
</dbReference>
<keyword evidence="1" id="KW-0805">Transcription regulation</keyword>
<dbReference type="Pfam" id="PF00196">
    <property type="entry name" value="GerE"/>
    <property type="match status" value="1"/>
</dbReference>
<keyword evidence="4" id="KW-0597">Phosphoprotein</keyword>
<dbReference type="SMART" id="SM00421">
    <property type="entry name" value="HTH_LUXR"/>
    <property type="match status" value="1"/>
</dbReference>
<dbReference type="AlphaFoldDB" id="A0A1I4PGV8"/>
<keyword evidence="3" id="KW-0804">Transcription</keyword>
<dbReference type="CDD" id="cd17537">
    <property type="entry name" value="REC_FixJ"/>
    <property type="match status" value="1"/>
</dbReference>
<dbReference type="InterPro" id="IPR016032">
    <property type="entry name" value="Sig_transdc_resp-reg_C-effctor"/>
</dbReference>
<dbReference type="Gene3D" id="1.10.10.10">
    <property type="entry name" value="Winged helix-like DNA-binding domain superfamily/Winged helix DNA-binding domain"/>
    <property type="match status" value="1"/>
</dbReference>
<keyword evidence="2" id="KW-0238">DNA-binding</keyword>
<gene>
    <name evidence="7" type="ORF">SAMN04487963_2004</name>
</gene>
<dbReference type="PROSITE" id="PS50043">
    <property type="entry name" value="HTH_LUXR_2"/>
    <property type="match status" value="1"/>
</dbReference>
<dbReference type="GO" id="GO:0003677">
    <property type="term" value="F:DNA binding"/>
    <property type="evidence" value="ECO:0007669"/>
    <property type="project" value="UniProtKB-KW"/>
</dbReference>
<organism evidence="7 8">
    <name type="scientific">Marinobacter zhejiangensis</name>
    <dbReference type="NCBI Taxonomy" id="488535"/>
    <lineage>
        <taxon>Bacteria</taxon>
        <taxon>Pseudomonadati</taxon>
        <taxon>Pseudomonadota</taxon>
        <taxon>Gammaproteobacteria</taxon>
        <taxon>Pseudomonadales</taxon>
        <taxon>Marinobacteraceae</taxon>
        <taxon>Marinobacter</taxon>
    </lineage>
</organism>
<evidence type="ECO:0000256" key="4">
    <source>
        <dbReference type="PROSITE-ProRule" id="PRU00169"/>
    </source>
</evidence>
<dbReference type="InterPro" id="IPR011006">
    <property type="entry name" value="CheY-like_superfamily"/>
</dbReference>
<dbReference type="PROSITE" id="PS50110">
    <property type="entry name" value="RESPONSE_REGULATORY"/>
    <property type="match status" value="1"/>
</dbReference>
<evidence type="ECO:0000256" key="3">
    <source>
        <dbReference type="ARBA" id="ARBA00023163"/>
    </source>
</evidence>
<dbReference type="GO" id="GO:0000160">
    <property type="term" value="P:phosphorelay signal transduction system"/>
    <property type="evidence" value="ECO:0007669"/>
    <property type="project" value="InterPro"/>
</dbReference>
<dbReference type="SMART" id="SM00448">
    <property type="entry name" value="REC"/>
    <property type="match status" value="1"/>
</dbReference>